<sequence>MAGQKYSAHLLLMLVALLGSQFHVCHSSAESDANSVEIKLYPASLSDWPTSTETTFASTVADQATVYCGASPAMCGLDNGNTFGSADVIVHSKSEASRSLKLSVYVNYPQNSNVTSGGSTTQVLPAAALKEILKAARDAVKSSLDLYITYIGSDYYGVPPESTANGIIIPIAAVTVVAVGISTLIMVYAQESREKKEKLAAKLAKKRTARPAPNYNIPEIPNNSDIPIGVHPGTSGNDGLYQNSQTSQALHKTHKTHASKEVTKETSNYSAAEALSVNHFHTNGDTSNLNNLPPLSNSSNMTAITYSTAVSSNYDQQHQNQHHLQQQQDRSYEETEEEERKKRKKEKKREKKRLLQEQRMLQQQQQQLQDEGLELHDNQGFDTSAMTISENSGLRADADNIPTFTVQRKGDVA</sequence>
<proteinExistence type="predicted"/>
<organism evidence="4 5">
    <name type="scientific">Plakobranchus ocellatus</name>
    <dbReference type="NCBI Taxonomy" id="259542"/>
    <lineage>
        <taxon>Eukaryota</taxon>
        <taxon>Metazoa</taxon>
        <taxon>Spiralia</taxon>
        <taxon>Lophotrochozoa</taxon>
        <taxon>Mollusca</taxon>
        <taxon>Gastropoda</taxon>
        <taxon>Heterobranchia</taxon>
        <taxon>Euthyneura</taxon>
        <taxon>Panpulmonata</taxon>
        <taxon>Sacoglossa</taxon>
        <taxon>Placobranchoidea</taxon>
        <taxon>Plakobranchidae</taxon>
        <taxon>Plakobranchus</taxon>
    </lineage>
</organism>
<feature type="signal peptide" evidence="3">
    <location>
        <begin position="1"/>
        <end position="27"/>
    </location>
</feature>
<accession>A0AAV4DLA3</accession>
<protein>
    <submittedName>
        <fullName evidence="4">DNA damage-regulated autophagy modulator protein 2</fullName>
    </submittedName>
</protein>
<name>A0AAV4DLA3_9GAST</name>
<evidence type="ECO:0000256" key="2">
    <source>
        <dbReference type="SAM" id="Phobius"/>
    </source>
</evidence>
<dbReference type="EMBL" id="BLXT01007982">
    <property type="protein sequence ID" value="GFO44843.1"/>
    <property type="molecule type" value="Genomic_DNA"/>
</dbReference>
<evidence type="ECO:0000256" key="1">
    <source>
        <dbReference type="SAM" id="MobiDB-lite"/>
    </source>
</evidence>
<feature type="compositionally biased region" description="Polar residues" evidence="1">
    <location>
        <begin position="234"/>
        <end position="250"/>
    </location>
</feature>
<keyword evidence="3" id="KW-0732">Signal</keyword>
<feature type="compositionally biased region" description="Low complexity" evidence="1">
    <location>
        <begin position="316"/>
        <end position="328"/>
    </location>
</feature>
<evidence type="ECO:0000313" key="4">
    <source>
        <dbReference type="EMBL" id="GFO44843.1"/>
    </source>
</evidence>
<evidence type="ECO:0000313" key="5">
    <source>
        <dbReference type="Proteomes" id="UP000735302"/>
    </source>
</evidence>
<feature type="region of interest" description="Disordered" evidence="1">
    <location>
        <begin position="200"/>
        <end position="267"/>
    </location>
</feature>
<feature type="compositionally biased region" description="Low complexity" evidence="1">
    <location>
        <begin position="357"/>
        <end position="370"/>
    </location>
</feature>
<feature type="region of interest" description="Disordered" evidence="1">
    <location>
        <begin position="314"/>
        <end position="381"/>
    </location>
</feature>
<keyword evidence="2" id="KW-0472">Membrane</keyword>
<feature type="compositionally biased region" description="Basic residues" evidence="1">
    <location>
        <begin position="341"/>
        <end position="352"/>
    </location>
</feature>
<dbReference type="Proteomes" id="UP000735302">
    <property type="component" value="Unassembled WGS sequence"/>
</dbReference>
<gene>
    <name evidence="4" type="ORF">PoB_007134800</name>
</gene>
<reference evidence="4 5" key="1">
    <citation type="journal article" date="2021" name="Elife">
        <title>Chloroplast acquisition without the gene transfer in kleptoplastic sea slugs, Plakobranchus ocellatus.</title>
        <authorList>
            <person name="Maeda T."/>
            <person name="Takahashi S."/>
            <person name="Yoshida T."/>
            <person name="Shimamura S."/>
            <person name="Takaki Y."/>
            <person name="Nagai Y."/>
            <person name="Toyoda A."/>
            <person name="Suzuki Y."/>
            <person name="Arimoto A."/>
            <person name="Ishii H."/>
            <person name="Satoh N."/>
            <person name="Nishiyama T."/>
            <person name="Hasebe M."/>
            <person name="Maruyama T."/>
            <person name="Minagawa J."/>
            <person name="Obokata J."/>
            <person name="Shigenobu S."/>
        </authorList>
    </citation>
    <scope>NUCLEOTIDE SEQUENCE [LARGE SCALE GENOMIC DNA]</scope>
</reference>
<keyword evidence="5" id="KW-1185">Reference proteome</keyword>
<evidence type="ECO:0000256" key="3">
    <source>
        <dbReference type="SAM" id="SignalP"/>
    </source>
</evidence>
<keyword evidence="2" id="KW-0812">Transmembrane</keyword>
<comment type="caution">
    <text evidence="4">The sequence shown here is derived from an EMBL/GenBank/DDBJ whole genome shotgun (WGS) entry which is preliminary data.</text>
</comment>
<dbReference type="AlphaFoldDB" id="A0AAV4DLA3"/>
<feature type="transmembrane region" description="Helical" evidence="2">
    <location>
        <begin position="167"/>
        <end position="189"/>
    </location>
</feature>
<keyword evidence="2" id="KW-1133">Transmembrane helix</keyword>
<feature type="chain" id="PRO_5043875997" evidence="3">
    <location>
        <begin position="28"/>
        <end position="413"/>
    </location>
</feature>